<accession>A0ABV6Z2B9</accession>
<name>A0ABV6Z2B9_UNCC1</name>
<sequence length="59" mass="6802">MIKESELLRRAVKWISDERRDNADAKTGALIDEAGKRFNLSPLQMNSLLRLLKDSETKE</sequence>
<proteinExistence type="predicted"/>
<dbReference type="EMBL" id="JBHPBY010000314">
    <property type="protein sequence ID" value="MFC1852448.1"/>
    <property type="molecule type" value="Genomic_DNA"/>
</dbReference>
<gene>
    <name evidence="1" type="ORF">ACFL27_19795</name>
</gene>
<organism evidence="1 2">
    <name type="scientific">candidate division CSSED10-310 bacterium</name>
    <dbReference type="NCBI Taxonomy" id="2855610"/>
    <lineage>
        <taxon>Bacteria</taxon>
        <taxon>Bacteria division CSSED10-310</taxon>
    </lineage>
</organism>
<protein>
    <submittedName>
        <fullName evidence="1">Uncharacterized protein</fullName>
    </submittedName>
</protein>
<dbReference type="Proteomes" id="UP001594351">
    <property type="component" value="Unassembled WGS sequence"/>
</dbReference>
<comment type="caution">
    <text evidence="1">The sequence shown here is derived from an EMBL/GenBank/DDBJ whole genome shotgun (WGS) entry which is preliminary data.</text>
</comment>
<evidence type="ECO:0000313" key="2">
    <source>
        <dbReference type="Proteomes" id="UP001594351"/>
    </source>
</evidence>
<reference evidence="1 2" key="1">
    <citation type="submission" date="2024-09" db="EMBL/GenBank/DDBJ databases">
        <title>Laminarin stimulates single cell rates of sulfate reduction while oxygen inhibits transcriptomic activity in coastal marine sediment.</title>
        <authorList>
            <person name="Lindsay M."/>
            <person name="Orcutt B."/>
            <person name="Emerson D."/>
            <person name="Stepanauskas R."/>
            <person name="D'Angelo T."/>
        </authorList>
    </citation>
    <scope>NUCLEOTIDE SEQUENCE [LARGE SCALE GENOMIC DNA]</scope>
    <source>
        <strain evidence="1">SAG AM-311-K15</strain>
    </source>
</reference>
<evidence type="ECO:0000313" key="1">
    <source>
        <dbReference type="EMBL" id="MFC1852448.1"/>
    </source>
</evidence>
<keyword evidence="2" id="KW-1185">Reference proteome</keyword>